<gene>
    <name evidence="2" type="ORF">DFH07DRAFT_943153</name>
</gene>
<comment type="caution">
    <text evidence="2">The sequence shown here is derived from an EMBL/GenBank/DDBJ whole genome shotgun (WGS) entry which is preliminary data.</text>
</comment>
<accession>A0AAD7N362</accession>
<feature type="compositionally biased region" description="Basic and acidic residues" evidence="1">
    <location>
        <begin position="103"/>
        <end position="117"/>
    </location>
</feature>
<protein>
    <submittedName>
        <fullName evidence="2">Uncharacterized protein</fullName>
    </submittedName>
</protein>
<feature type="region of interest" description="Disordered" evidence="1">
    <location>
        <begin position="290"/>
        <end position="312"/>
    </location>
</feature>
<dbReference type="EMBL" id="JARJLG010000111">
    <property type="protein sequence ID" value="KAJ7743695.1"/>
    <property type="molecule type" value="Genomic_DNA"/>
</dbReference>
<evidence type="ECO:0000256" key="1">
    <source>
        <dbReference type="SAM" id="MobiDB-lite"/>
    </source>
</evidence>
<dbReference type="Proteomes" id="UP001215280">
    <property type="component" value="Unassembled WGS sequence"/>
</dbReference>
<dbReference type="AlphaFoldDB" id="A0AAD7N362"/>
<evidence type="ECO:0000313" key="3">
    <source>
        <dbReference type="Proteomes" id="UP001215280"/>
    </source>
</evidence>
<keyword evidence="3" id="KW-1185">Reference proteome</keyword>
<evidence type="ECO:0000313" key="2">
    <source>
        <dbReference type="EMBL" id="KAJ7743695.1"/>
    </source>
</evidence>
<organism evidence="2 3">
    <name type="scientific">Mycena maculata</name>
    <dbReference type="NCBI Taxonomy" id="230809"/>
    <lineage>
        <taxon>Eukaryota</taxon>
        <taxon>Fungi</taxon>
        <taxon>Dikarya</taxon>
        <taxon>Basidiomycota</taxon>
        <taxon>Agaricomycotina</taxon>
        <taxon>Agaricomycetes</taxon>
        <taxon>Agaricomycetidae</taxon>
        <taxon>Agaricales</taxon>
        <taxon>Marasmiineae</taxon>
        <taxon>Mycenaceae</taxon>
        <taxon>Mycena</taxon>
    </lineage>
</organism>
<reference evidence="2" key="1">
    <citation type="submission" date="2023-03" db="EMBL/GenBank/DDBJ databases">
        <title>Massive genome expansion in bonnet fungi (Mycena s.s.) driven by repeated elements and novel gene families across ecological guilds.</title>
        <authorList>
            <consortium name="Lawrence Berkeley National Laboratory"/>
            <person name="Harder C.B."/>
            <person name="Miyauchi S."/>
            <person name="Viragh M."/>
            <person name="Kuo A."/>
            <person name="Thoen E."/>
            <person name="Andreopoulos B."/>
            <person name="Lu D."/>
            <person name="Skrede I."/>
            <person name="Drula E."/>
            <person name="Henrissat B."/>
            <person name="Morin E."/>
            <person name="Kohler A."/>
            <person name="Barry K."/>
            <person name="LaButti K."/>
            <person name="Morin E."/>
            <person name="Salamov A."/>
            <person name="Lipzen A."/>
            <person name="Mereny Z."/>
            <person name="Hegedus B."/>
            <person name="Baldrian P."/>
            <person name="Stursova M."/>
            <person name="Weitz H."/>
            <person name="Taylor A."/>
            <person name="Grigoriev I.V."/>
            <person name="Nagy L.G."/>
            <person name="Martin F."/>
            <person name="Kauserud H."/>
        </authorList>
    </citation>
    <scope>NUCLEOTIDE SEQUENCE</scope>
    <source>
        <strain evidence="2">CBHHK188m</strain>
    </source>
</reference>
<name>A0AAD7N362_9AGAR</name>
<sequence>MSYLTILTISIWVRERPNAQLPVKNLLPSVTETVFEVASPCSTSALPQEGPSDSINKLLAFDFDPGWPESIGEESTTRGTIGYDNGQWYTYHAPADIDKTRLKAREEVSDSEFKTDSTDMDEEDEKEPEKVSDALRAKLARMKLIERLAVVHKSYTDSEVGMRESRTLFHRHIPPWVIRPRTASASYPRPKGVPDRECRTRGRLVEWKRKQANILTLVTMNRAGDELEGLPVDTSSDNIHPPEHRSPILLKYSDYKFPPNLIHTVEPPVRMDSDLDLQFAPDTEMDTQPNGEYPIPLAAPASGITSPPVTADPLLKQIARNISESTE</sequence>
<feature type="region of interest" description="Disordered" evidence="1">
    <location>
        <begin position="103"/>
        <end position="130"/>
    </location>
</feature>
<proteinExistence type="predicted"/>